<dbReference type="AlphaFoldDB" id="A0A498JV84"/>
<sequence>MKIYTVFMWAAEGEESSMVCYSGEEAVEILLAKKISSIFVTSHIDQRRGGDVPYMYMPTSIWHEVFWELTSFGFHRNSEVKRVRVRAFLGWVTH</sequence>
<evidence type="ECO:0000313" key="1">
    <source>
        <dbReference type="EMBL" id="RXH97362.1"/>
    </source>
</evidence>
<evidence type="ECO:0000313" key="2">
    <source>
        <dbReference type="Proteomes" id="UP000290289"/>
    </source>
</evidence>
<organism evidence="1 2">
    <name type="scientific">Malus domestica</name>
    <name type="common">Apple</name>
    <name type="synonym">Pyrus malus</name>
    <dbReference type="NCBI Taxonomy" id="3750"/>
    <lineage>
        <taxon>Eukaryota</taxon>
        <taxon>Viridiplantae</taxon>
        <taxon>Streptophyta</taxon>
        <taxon>Embryophyta</taxon>
        <taxon>Tracheophyta</taxon>
        <taxon>Spermatophyta</taxon>
        <taxon>Magnoliopsida</taxon>
        <taxon>eudicotyledons</taxon>
        <taxon>Gunneridae</taxon>
        <taxon>Pentapetalae</taxon>
        <taxon>rosids</taxon>
        <taxon>fabids</taxon>
        <taxon>Rosales</taxon>
        <taxon>Rosaceae</taxon>
        <taxon>Amygdaloideae</taxon>
        <taxon>Maleae</taxon>
        <taxon>Malus</taxon>
    </lineage>
</organism>
<proteinExistence type="predicted"/>
<gene>
    <name evidence="1" type="ORF">DVH24_036030</name>
</gene>
<reference evidence="1 2" key="1">
    <citation type="submission" date="2018-10" db="EMBL/GenBank/DDBJ databases">
        <title>A high-quality apple genome assembly.</title>
        <authorList>
            <person name="Hu J."/>
        </authorList>
    </citation>
    <scope>NUCLEOTIDE SEQUENCE [LARGE SCALE GENOMIC DNA]</scope>
    <source>
        <strain evidence="2">cv. HFTH1</strain>
        <tissue evidence="1">Young leaf</tissue>
    </source>
</reference>
<protein>
    <submittedName>
        <fullName evidence="1">Uncharacterized protein</fullName>
    </submittedName>
</protein>
<keyword evidence="2" id="KW-1185">Reference proteome</keyword>
<accession>A0A498JV84</accession>
<name>A0A498JV84_MALDO</name>
<dbReference type="EMBL" id="RDQH01000332">
    <property type="protein sequence ID" value="RXH97362.1"/>
    <property type="molecule type" value="Genomic_DNA"/>
</dbReference>
<comment type="caution">
    <text evidence="1">The sequence shown here is derived from an EMBL/GenBank/DDBJ whole genome shotgun (WGS) entry which is preliminary data.</text>
</comment>
<dbReference type="Proteomes" id="UP000290289">
    <property type="component" value="Chromosome 6"/>
</dbReference>